<dbReference type="AlphaFoldDB" id="A0AAN6X489"/>
<evidence type="ECO:0000313" key="2">
    <source>
        <dbReference type="EMBL" id="KAK4193635.1"/>
    </source>
</evidence>
<keyword evidence="3" id="KW-1185">Reference proteome</keyword>
<dbReference type="Proteomes" id="UP001302126">
    <property type="component" value="Unassembled WGS sequence"/>
</dbReference>
<reference evidence="2" key="1">
    <citation type="journal article" date="2023" name="Mol. Phylogenet. Evol.">
        <title>Genome-scale phylogeny and comparative genomics of the fungal order Sordariales.</title>
        <authorList>
            <person name="Hensen N."/>
            <person name="Bonometti L."/>
            <person name="Westerberg I."/>
            <person name="Brannstrom I.O."/>
            <person name="Guillou S."/>
            <person name="Cros-Aarteil S."/>
            <person name="Calhoun S."/>
            <person name="Haridas S."/>
            <person name="Kuo A."/>
            <person name="Mondo S."/>
            <person name="Pangilinan J."/>
            <person name="Riley R."/>
            <person name="LaButti K."/>
            <person name="Andreopoulos B."/>
            <person name="Lipzen A."/>
            <person name="Chen C."/>
            <person name="Yan M."/>
            <person name="Daum C."/>
            <person name="Ng V."/>
            <person name="Clum A."/>
            <person name="Steindorff A."/>
            <person name="Ohm R.A."/>
            <person name="Martin F."/>
            <person name="Silar P."/>
            <person name="Natvig D.O."/>
            <person name="Lalanne C."/>
            <person name="Gautier V."/>
            <person name="Ament-Velasquez S.L."/>
            <person name="Kruys A."/>
            <person name="Hutchinson M.I."/>
            <person name="Powell A.J."/>
            <person name="Barry K."/>
            <person name="Miller A.N."/>
            <person name="Grigoriev I.V."/>
            <person name="Debuchy R."/>
            <person name="Gladieux P."/>
            <person name="Hiltunen Thoren M."/>
            <person name="Johannesson H."/>
        </authorList>
    </citation>
    <scope>NUCLEOTIDE SEQUENCE</scope>
    <source>
        <strain evidence="2">PSN309</strain>
    </source>
</reference>
<reference evidence="2" key="2">
    <citation type="submission" date="2023-05" db="EMBL/GenBank/DDBJ databases">
        <authorList>
            <consortium name="Lawrence Berkeley National Laboratory"/>
            <person name="Steindorff A."/>
            <person name="Hensen N."/>
            <person name="Bonometti L."/>
            <person name="Westerberg I."/>
            <person name="Brannstrom I.O."/>
            <person name="Guillou S."/>
            <person name="Cros-Aarteil S."/>
            <person name="Calhoun S."/>
            <person name="Haridas S."/>
            <person name="Kuo A."/>
            <person name="Mondo S."/>
            <person name="Pangilinan J."/>
            <person name="Riley R."/>
            <person name="Labutti K."/>
            <person name="Andreopoulos B."/>
            <person name="Lipzen A."/>
            <person name="Chen C."/>
            <person name="Yanf M."/>
            <person name="Daum C."/>
            <person name="Ng V."/>
            <person name="Clum A."/>
            <person name="Ohm R."/>
            <person name="Martin F."/>
            <person name="Silar P."/>
            <person name="Natvig D."/>
            <person name="Lalanne C."/>
            <person name="Gautier V."/>
            <person name="Ament-Velasquez S.L."/>
            <person name="Kruys A."/>
            <person name="Hutchinson M.I."/>
            <person name="Powell A.J."/>
            <person name="Barry K."/>
            <person name="Miller A.N."/>
            <person name="Grigoriev I.V."/>
            <person name="Debuchy R."/>
            <person name="Gladieux P."/>
            <person name="Thoren M.H."/>
            <person name="Johannesson H."/>
        </authorList>
    </citation>
    <scope>NUCLEOTIDE SEQUENCE</scope>
    <source>
        <strain evidence="2">PSN309</strain>
    </source>
</reference>
<comment type="caution">
    <text evidence="2">The sequence shown here is derived from an EMBL/GenBank/DDBJ whole genome shotgun (WGS) entry which is preliminary data.</text>
</comment>
<evidence type="ECO:0000256" key="1">
    <source>
        <dbReference type="SAM" id="MobiDB-lite"/>
    </source>
</evidence>
<proteinExistence type="predicted"/>
<feature type="compositionally biased region" description="Basic and acidic residues" evidence="1">
    <location>
        <begin position="325"/>
        <end position="335"/>
    </location>
</feature>
<organism evidence="2 3">
    <name type="scientific">Podospora australis</name>
    <dbReference type="NCBI Taxonomy" id="1536484"/>
    <lineage>
        <taxon>Eukaryota</taxon>
        <taxon>Fungi</taxon>
        <taxon>Dikarya</taxon>
        <taxon>Ascomycota</taxon>
        <taxon>Pezizomycotina</taxon>
        <taxon>Sordariomycetes</taxon>
        <taxon>Sordariomycetidae</taxon>
        <taxon>Sordariales</taxon>
        <taxon>Podosporaceae</taxon>
        <taxon>Podospora</taxon>
    </lineage>
</organism>
<evidence type="ECO:0000313" key="3">
    <source>
        <dbReference type="Proteomes" id="UP001302126"/>
    </source>
</evidence>
<gene>
    <name evidence="2" type="ORF">QBC35DRAFT_445975</name>
</gene>
<dbReference type="EMBL" id="MU864350">
    <property type="protein sequence ID" value="KAK4193635.1"/>
    <property type="molecule type" value="Genomic_DNA"/>
</dbReference>
<sequence length="343" mass="39483">MFEYNTLPVDRRVENELQSEQPKDSFRGTAVWGIFMACSIYSPIRLNQELGWVPTPRGYAKHDLASEPTTPTFDWLDAYEDLLHASAGHDMPDLAERQRSRPPQPAQLWTKELTRRALLQISNIRDSNLHLRSWNPVEDIRQCTPQEKQNLGTILSVMVMRLDRIKHAQRQKQLADESPSFPATEEELYRAIISDEPGKDSPTLKEVSSLLFQKMREADELRAHIEQQFEKAKQQIGHTGKFSQTTEEAPEGDLVKTSTTTKLIHDARGITLELTKTSWKNADGKEVRYTYAHRVLSHEGIVLEQRVIGGITQAALELEQAEETQTEKKQTEEKQKGKRRMWR</sequence>
<accession>A0AAN6X489</accession>
<feature type="region of interest" description="Disordered" evidence="1">
    <location>
        <begin position="319"/>
        <end position="343"/>
    </location>
</feature>
<protein>
    <submittedName>
        <fullName evidence="2">Uncharacterized protein</fullName>
    </submittedName>
</protein>
<name>A0AAN6X489_9PEZI</name>